<protein>
    <submittedName>
        <fullName evidence="5">Bacteriocin transport accessory protein</fullName>
    </submittedName>
    <submittedName>
        <fullName evidence="3">Transporter</fullName>
    </submittedName>
</protein>
<dbReference type="EMBL" id="CP060804">
    <property type="protein sequence ID" value="QNP37598.1"/>
    <property type="molecule type" value="Genomic_DNA"/>
</dbReference>
<dbReference type="EMBL" id="JAREWH010000014">
    <property type="protein sequence ID" value="MDN3193225.1"/>
    <property type="molecule type" value="Genomic_DNA"/>
</dbReference>
<reference evidence="7 12" key="6">
    <citation type="submission" date="2023-03" db="EMBL/GenBank/DDBJ databases">
        <title>Complete genome sequence of an Enterococcus faecalis urinary isolate.</title>
        <authorList>
            <person name="Brauer A.L."/>
            <person name="Armbruster C.E."/>
        </authorList>
    </citation>
    <scope>NUCLEOTIDE SEQUENCE [LARGE SCALE GENOMIC DNA]</scope>
    <source>
        <strain evidence="7 12">3143</strain>
    </source>
</reference>
<dbReference type="EMBL" id="CP119159">
    <property type="protein sequence ID" value="WEH22903.1"/>
    <property type="molecule type" value="Genomic_DNA"/>
</dbReference>
<dbReference type="AlphaFoldDB" id="A0A226YDL2"/>
<reference evidence="4 10" key="3">
    <citation type="submission" date="2020-08" db="EMBL/GenBank/DDBJ databases">
        <title>Enterococcus faecalis SF28073 genome assembly.</title>
        <authorList>
            <person name="Duerkop B.A."/>
            <person name="Johnson C.N."/>
        </authorList>
    </citation>
    <scope>NUCLEOTIDE SEQUENCE [LARGE SCALE GENOMIC DNA]</scope>
    <source>
        <strain evidence="4 10">SF28073</strain>
    </source>
</reference>
<reference evidence="2" key="7">
    <citation type="submission" date="2023-03" db="EMBL/GenBank/DDBJ databases">
        <authorList>
            <person name="Zajac M."/>
            <person name="Kwit R."/>
            <person name="Wasyl D."/>
        </authorList>
    </citation>
    <scope>NUCLEOTIDE SEQUENCE</scope>
    <source>
        <strain evidence="2">691B_2</strain>
    </source>
</reference>
<reference evidence="2" key="4">
    <citation type="journal article" date="2023" name="Pathogens">
        <title>Prevalence of Enterococcus spp. and the Whole-Genome Characteristics of Enterococcus faecium and Enterococcus faecalis Strains Isolated from Free-Living Birds in Poland.</title>
        <authorList>
            <person name="Kwit R."/>
            <person name="Zajac M."/>
            <person name="Smialowska-Weglinska A."/>
            <person name="Skarzynska M."/>
            <person name="Bomba A."/>
            <person name="Lalak A."/>
            <person name="Skrzypiec E."/>
            <person name="Wojdat D."/>
            <person name="Koza W."/>
            <person name="Mikos-Wojewoda E."/>
            <person name="Pasim P."/>
            <person name="Skora M."/>
            <person name="Polak M."/>
            <person name="Wiacek J."/>
            <person name="Wasyl D."/>
        </authorList>
    </citation>
    <scope>NUCLEOTIDE SEQUENCE</scope>
    <source>
        <strain evidence="2">691B_2</strain>
    </source>
</reference>
<gene>
    <name evidence="3" type="ORF">DAI13_15370</name>
    <name evidence="4" type="ORF">H9Q64_14225</name>
    <name evidence="5" type="ORF">NCTC13379_00822</name>
    <name evidence="7" type="ORF">P0083_14555</name>
    <name evidence="6" type="ORF">P0D81_02410</name>
    <name evidence="2" type="ORF">P0E79_12085</name>
</gene>
<sequence length="172" mass="20265">MKKRKVFIIFLVSLIIFVFGYYLAFNQNKYVSYNDETKQFVHTDTSKIMENLVNRQQGIYYFGFPTCPWCLELLPILDKELEKESMNAYAVNTRGDDYTENDDELLQKFYQKYTGDESLSVPFIVAINNKKEVQVHIGTVKNHDATKTKLKRRQKEELSQSLNEMLIFSESE</sequence>
<evidence type="ECO:0000313" key="9">
    <source>
        <dbReference type="Proteomes" id="UP000254396"/>
    </source>
</evidence>
<dbReference type="EMBL" id="UGIX01000001">
    <property type="protein sequence ID" value="STP63962.1"/>
    <property type="molecule type" value="Genomic_DNA"/>
</dbReference>
<evidence type="ECO:0000256" key="1">
    <source>
        <dbReference type="SAM" id="Phobius"/>
    </source>
</evidence>
<dbReference type="Proteomes" id="UP000516122">
    <property type="component" value="Chromosome"/>
</dbReference>
<dbReference type="Pfam" id="PF20207">
    <property type="entry name" value="DUF6568"/>
    <property type="match status" value="1"/>
</dbReference>
<evidence type="ECO:0000313" key="3">
    <source>
        <dbReference type="EMBL" id="PTN79071.1"/>
    </source>
</evidence>
<evidence type="ECO:0000313" key="8">
    <source>
        <dbReference type="Proteomes" id="UP000244140"/>
    </source>
</evidence>
<reference evidence="6 11" key="5">
    <citation type="submission" date="2023-02" db="EMBL/GenBank/DDBJ databases">
        <title>Results of the 2020 Genomic Proficiency Test for the network of European Union Reference Laboratory for Antimicrobial Resistance assessing whole genome sequencing capacities.</title>
        <authorList>
            <person name="Hoffmann M."/>
            <person name="Luo Y."/>
            <person name="Sorensen L.H."/>
            <person name="Pedersen S.K."/>
            <person name="Hendriksen R.S."/>
        </authorList>
    </citation>
    <scope>NUCLEOTIDE SEQUENCE [LARGE SCALE GENOMIC DNA]</scope>
    <source>
        <strain evidence="6 11">GENOMIC22-006</strain>
    </source>
</reference>
<evidence type="ECO:0000313" key="10">
    <source>
        <dbReference type="Proteomes" id="UP000516122"/>
    </source>
</evidence>
<feature type="transmembrane region" description="Helical" evidence="1">
    <location>
        <begin position="7"/>
        <end position="25"/>
    </location>
</feature>
<organism evidence="3 8">
    <name type="scientific">Enterococcus faecalis</name>
    <name type="common">Streptococcus faecalis</name>
    <dbReference type="NCBI Taxonomy" id="1351"/>
    <lineage>
        <taxon>Bacteria</taxon>
        <taxon>Bacillati</taxon>
        <taxon>Bacillota</taxon>
        <taxon>Bacilli</taxon>
        <taxon>Lactobacillales</taxon>
        <taxon>Enterococcaceae</taxon>
        <taxon>Enterococcus</taxon>
    </lineage>
</organism>
<dbReference type="Gene3D" id="3.40.30.10">
    <property type="entry name" value="Glutaredoxin"/>
    <property type="match status" value="1"/>
</dbReference>
<evidence type="ECO:0000313" key="11">
    <source>
        <dbReference type="Proteomes" id="UP001221642"/>
    </source>
</evidence>
<dbReference type="InterPro" id="IPR046698">
    <property type="entry name" value="PedC-like"/>
</dbReference>
<dbReference type="SUPFAM" id="SSF52833">
    <property type="entry name" value="Thioredoxin-like"/>
    <property type="match status" value="1"/>
</dbReference>
<evidence type="ECO:0000313" key="6">
    <source>
        <dbReference type="EMBL" id="WEH22903.1"/>
    </source>
</evidence>
<dbReference type="RefSeq" id="WP_002368439.1">
    <property type="nucleotide sequence ID" value="NZ_AP018538.1"/>
</dbReference>
<evidence type="ECO:0000313" key="12">
    <source>
        <dbReference type="Proteomes" id="UP001222182"/>
    </source>
</evidence>
<reference evidence="5 9" key="2">
    <citation type="submission" date="2018-06" db="EMBL/GenBank/DDBJ databases">
        <authorList>
            <consortium name="Pathogen Informatics"/>
            <person name="Doyle S."/>
        </authorList>
    </citation>
    <scope>NUCLEOTIDE SEQUENCE [LARGE SCALE GENOMIC DNA]</scope>
    <source>
        <strain evidence="5 9">NCTC13379</strain>
    </source>
</reference>
<proteinExistence type="predicted"/>
<keyword evidence="1" id="KW-0472">Membrane</keyword>
<evidence type="ECO:0000313" key="5">
    <source>
        <dbReference type="EMBL" id="STP63962.1"/>
    </source>
</evidence>
<dbReference type="Proteomes" id="UP001222182">
    <property type="component" value="Chromosome"/>
</dbReference>
<dbReference type="Proteomes" id="UP001173174">
    <property type="component" value="Unassembled WGS sequence"/>
</dbReference>
<reference evidence="3 8" key="1">
    <citation type="submission" date="2018-04" db="EMBL/GenBank/DDBJ databases">
        <authorList>
            <person name="Van Tyne D."/>
        </authorList>
    </citation>
    <scope>NUCLEOTIDE SEQUENCE [LARGE SCALE GENOMIC DNA]</scope>
    <source>
        <strain evidence="3 8">B2535</strain>
    </source>
</reference>
<dbReference type="EMBL" id="CP119528">
    <property type="protein sequence ID" value="WER42521.1"/>
    <property type="molecule type" value="Genomic_DNA"/>
</dbReference>
<evidence type="ECO:0000313" key="2">
    <source>
        <dbReference type="EMBL" id="MDN3193225.1"/>
    </source>
</evidence>
<accession>A0A226YDL2</accession>
<dbReference type="Proteomes" id="UP001221642">
    <property type="component" value="Chromosome"/>
</dbReference>
<dbReference type="Proteomes" id="UP000244140">
    <property type="component" value="Unassembled WGS sequence"/>
</dbReference>
<dbReference type="InterPro" id="IPR036249">
    <property type="entry name" value="Thioredoxin-like_sf"/>
</dbReference>
<name>A0A226YDL2_ENTFL</name>
<evidence type="ECO:0000313" key="7">
    <source>
        <dbReference type="EMBL" id="WER42521.1"/>
    </source>
</evidence>
<keyword evidence="1" id="KW-1133">Transmembrane helix</keyword>
<keyword evidence="1" id="KW-0812">Transmembrane</keyword>
<dbReference type="EMBL" id="PZZH01000001">
    <property type="protein sequence ID" value="PTN79071.1"/>
    <property type="molecule type" value="Genomic_DNA"/>
</dbReference>
<evidence type="ECO:0000313" key="4">
    <source>
        <dbReference type="EMBL" id="QNP37598.1"/>
    </source>
</evidence>
<dbReference type="Proteomes" id="UP000254396">
    <property type="component" value="Unassembled WGS sequence"/>
</dbReference>